<dbReference type="EMBL" id="LMWY01000018">
    <property type="protein sequence ID" value="KUO03365.1"/>
    <property type="molecule type" value="Genomic_DNA"/>
</dbReference>
<keyword evidence="2" id="KW-1185">Reference proteome</keyword>
<name>A0A124I9R6_9ACTN</name>
<dbReference type="STRING" id="661399.AQJ67_16745"/>
<sequence length="80" mass="8909">MFLQVRAISRQRIEETITTLFRALDEDVVQTLATYAVAGADGLFVHHEVSGDRVDLVAMFELHARLVHEAAVRMAARSEG</sequence>
<dbReference type="AlphaFoldDB" id="A0A124I9R6"/>
<evidence type="ECO:0000313" key="2">
    <source>
        <dbReference type="Proteomes" id="UP000053429"/>
    </source>
</evidence>
<accession>A0A124I9R6</accession>
<evidence type="ECO:0008006" key="3">
    <source>
        <dbReference type="Google" id="ProtNLM"/>
    </source>
</evidence>
<proteinExistence type="predicted"/>
<gene>
    <name evidence="1" type="ORF">AQJ67_16745</name>
</gene>
<organism evidence="1 2">
    <name type="scientific">Streptomyces caeruleatus</name>
    <dbReference type="NCBI Taxonomy" id="661399"/>
    <lineage>
        <taxon>Bacteria</taxon>
        <taxon>Bacillati</taxon>
        <taxon>Actinomycetota</taxon>
        <taxon>Actinomycetes</taxon>
        <taxon>Kitasatosporales</taxon>
        <taxon>Streptomycetaceae</taxon>
        <taxon>Streptomyces</taxon>
    </lineage>
</organism>
<protein>
    <recommendedName>
        <fullName evidence="3">TetR family transcriptional regulator</fullName>
    </recommendedName>
</protein>
<comment type="caution">
    <text evidence="1">The sequence shown here is derived from an EMBL/GenBank/DDBJ whole genome shotgun (WGS) entry which is preliminary data.</text>
</comment>
<dbReference type="Proteomes" id="UP000053429">
    <property type="component" value="Unassembled WGS sequence"/>
</dbReference>
<reference evidence="1 2" key="1">
    <citation type="submission" date="2015-10" db="EMBL/GenBank/DDBJ databases">
        <title>Draft genome sequence of Streptomyces caeruleatus NRRL B-24802, type strain for the species Streptomyces caeruleatus.</title>
        <authorList>
            <person name="Ruckert C."/>
            <person name="Winkler A."/>
            <person name="Kalinowski J."/>
            <person name="Kampfer P."/>
            <person name="Glaeser S."/>
        </authorList>
    </citation>
    <scope>NUCLEOTIDE SEQUENCE [LARGE SCALE GENOMIC DNA]</scope>
    <source>
        <strain evidence="1 2">NRRL B-24802</strain>
    </source>
</reference>
<evidence type="ECO:0000313" key="1">
    <source>
        <dbReference type="EMBL" id="KUO03365.1"/>
    </source>
</evidence>